<feature type="transmembrane region" description="Helical" evidence="1">
    <location>
        <begin position="195"/>
        <end position="214"/>
    </location>
</feature>
<dbReference type="SMART" id="SM00267">
    <property type="entry name" value="GGDEF"/>
    <property type="match status" value="1"/>
</dbReference>
<keyword evidence="1" id="KW-0812">Transmembrane</keyword>
<dbReference type="OrthoDB" id="7057390at2"/>
<feature type="domain" description="EAL" evidence="2">
    <location>
        <begin position="698"/>
        <end position="946"/>
    </location>
</feature>
<dbReference type="EMBL" id="CP001931">
    <property type="protein sequence ID" value="ADC88944.1"/>
    <property type="molecule type" value="Genomic_DNA"/>
</dbReference>
<evidence type="ECO:0000313" key="4">
    <source>
        <dbReference type="EMBL" id="ADC88944.1"/>
    </source>
</evidence>
<dbReference type="eggNOG" id="COG2199">
    <property type="taxonomic scope" value="Bacteria"/>
</dbReference>
<dbReference type="PANTHER" id="PTHR33121:SF71">
    <property type="entry name" value="OXYGEN SENSOR PROTEIN DOSP"/>
    <property type="match status" value="1"/>
</dbReference>
<feature type="transmembrane region" description="Helical" evidence="1">
    <location>
        <begin position="34"/>
        <end position="59"/>
    </location>
</feature>
<accession>D3SP57</accession>
<dbReference type="InterPro" id="IPR043128">
    <property type="entry name" value="Rev_trsase/Diguanyl_cyclase"/>
</dbReference>
<dbReference type="InterPro" id="IPR000160">
    <property type="entry name" value="GGDEF_dom"/>
</dbReference>
<feature type="domain" description="GGDEF" evidence="3">
    <location>
        <begin position="555"/>
        <end position="689"/>
    </location>
</feature>
<feature type="transmembrane region" description="Helical" evidence="1">
    <location>
        <begin position="68"/>
        <end position="92"/>
    </location>
</feature>
<proteinExistence type="predicted"/>
<evidence type="ECO:0000259" key="2">
    <source>
        <dbReference type="PROSITE" id="PS50883"/>
    </source>
</evidence>
<feature type="transmembrane region" description="Helical" evidence="1">
    <location>
        <begin position="137"/>
        <end position="158"/>
    </location>
</feature>
<feature type="transmembrane region" description="Helical" evidence="1">
    <location>
        <begin position="104"/>
        <end position="125"/>
    </location>
</feature>
<keyword evidence="1" id="KW-1133">Transmembrane helix</keyword>
<evidence type="ECO:0000313" key="5">
    <source>
        <dbReference type="Proteomes" id="UP000002043"/>
    </source>
</evidence>
<dbReference type="AlphaFoldDB" id="D3SP57"/>
<dbReference type="Gene3D" id="3.30.70.270">
    <property type="match status" value="1"/>
</dbReference>
<feature type="transmembrane region" description="Helical" evidence="1">
    <location>
        <begin position="220"/>
        <end position="245"/>
    </location>
</feature>
<keyword evidence="5" id="KW-1185">Reference proteome</keyword>
<protein>
    <submittedName>
        <fullName evidence="4">Diguanylate cyclase/phosphodiesterase</fullName>
    </submittedName>
</protein>
<dbReference type="PROSITE" id="PS50887">
    <property type="entry name" value="GGDEF"/>
    <property type="match status" value="1"/>
</dbReference>
<dbReference type="PANTHER" id="PTHR33121">
    <property type="entry name" value="CYCLIC DI-GMP PHOSPHODIESTERASE PDEF"/>
    <property type="match status" value="1"/>
</dbReference>
<dbReference type="InterPro" id="IPR029787">
    <property type="entry name" value="Nucleotide_cyclase"/>
</dbReference>
<dbReference type="InterPro" id="IPR050706">
    <property type="entry name" value="Cyclic-di-GMP_PDE-like"/>
</dbReference>
<dbReference type="SMART" id="SM00052">
    <property type="entry name" value="EAL"/>
    <property type="match status" value="1"/>
</dbReference>
<name>D3SP57_THEAH</name>
<organism evidence="4 5">
    <name type="scientific">Thermocrinis albus (strain DSM 14484 / JCM 11386 / HI 11/12)</name>
    <dbReference type="NCBI Taxonomy" id="638303"/>
    <lineage>
        <taxon>Bacteria</taxon>
        <taxon>Pseudomonadati</taxon>
        <taxon>Aquificota</taxon>
        <taxon>Aquificia</taxon>
        <taxon>Aquificales</taxon>
        <taxon>Aquificaceae</taxon>
        <taxon>Thermocrinis</taxon>
    </lineage>
</organism>
<dbReference type="eggNOG" id="COG2200">
    <property type="taxonomic scope" value="Bacteria"/>
</dbReference>
<dbReference type="CDD" id="cd01948">
    <property type="entry name" value="EAL"/>
    <property type="match status" value="1"/>
</dbReference>
<dbReference type="KEGG" id="tal:Thal_0309"/>
<dbReference type="PROSITE" id="PS50883">
    <property type="entry name" value="EAL"/>
    <property type="match status" value="1"/>
</dbReference>
<reference evidence="5" key="1">
    <citation type="journal article" date="2010" name="Stand. Genomic Sci.">
        <title>Complete genome sequence of Thermocrinis albus type strain (HI 11/12T).</title>
        <authorList>
            <person name="Wirth R."/>
            <person name="Sikorski J."/>
            <person name="Brambilla E."/>
            <person name="Misra M."/>
            <person name="Lapidus A."/>
            <person name="Copeland A."/>
            <person name="Nolan M."/>
            <person name="Lucas S."/>
            <person name="Chen F."/>
            <person name="Tice H."/>
            <person name="Cheng J.F."/>
            <person name="Han C."/>
            <person name="Detter J.C."/>
            <person name="Tapia R."/>
            <person name="Bruce D."/>
            <person name="Goodwin L."/>
            <person name="Pitluck S."/>
            <person name="Pati A."/>
            <person name="Anderson I."/>
            <person name="Ivanova N."/>
            <person name="Mavromatis K."/>
            <person name="Mikhailova N."/>
            <person name="Chen A."/>
            <person name="Palaniappan K."/>
            <person name="Bilek Y."/>
            <person name="Hader T."/>
            <person name="Land M."/>
            <person name="Hauser L."/>
            <person name="Chang Y.J."/>
            <person name="Jeffries C.D."/>
            <person name="Tindall B.J."/>
            <person name="Rohde M."/>
            <person name="Goker M."/>
            <person name="Bristow J."/>
            <person name="Eisen J.A."/>
            <person name="Markowitz V."/>
            <person name="Hugenholtz P."/>
            <person name="Kyrpides N.C."/>
            <person name="Klenk H.P."/>
        </authorList>
    </citation>
    <scope>NUCLEOTIDE SEQUENCE [LARGE SCALE GENOMIC DNA]</scope>
    <source>
        <strain evidence="5">DSM 14484 / JCM 11386 / HI 11/12</strain>
    </source>
</reference>
<dbReference type="RefSeq" id="WP_012991351.1">
    <property type="nucleotide sequence ID" value="NC_013894.1"/>
</dbReference>
<dbReference type="Gene3D" id="3.20.20.450">
    <property type="entry name" value="EAL domain"/>
    <property type="match status" value="1"/>
</dbReference>
<evidence type="ECO:0000256" key="1">
    <source>
        <dbReference type="SAM" id="Phobius"/>
    </source>
</evidence>
<dbReference type="STRING" id="638303.Thal_0309"/>
<dbReference type="NCBIfam" id="TIGR00254">
    <property type="entry name" value="GGDEF"/>
    <property type="match status" value="1"/>
</dbReference>
<dbReference type="HOGENOM" id="CLU_306937_0_0_0"/>
<dbReference type="Proteomes" id="UP000002043">
    <property type="component" value="Chromosome"/>
</dbReference>
<dbReference type="SUPFAM" id="SSF55073">
    <property type="entry name" value="Nucleotide cyclase"/>
    <property type="match status" value="1"/>
</dbReference>
<dbReference type="Pfam" id="PF00563">
    <property type="entry name" value="EAL"/>
    <property type="match status" value="1"/>
</dbReference>
<keyword evidence="1" id="KW-0472">Membrane</keyword>
<evidence type="ECO:0000259" key="3">
    <source>
        <dbReference type="PROSITE" id="PS50887"/>
    </source>
</evidence>
<dbReference type="InterPro" id="IPR035919">
    <property type="entry name" value="EAL_sf"/>
</dbReference>
<gene>
    <name evidence="4" type="ordered locus">Thal_0309</name>
</gene>
<dbReference type="GO" id="GO:0071111">
    <property type="term" value="F:cyclic-guanylate-specific phosphodiesterase activity"/>
    <property type="evidence" value="ECO:0007669"/>
    <property type="project" value="InterPro"/>
</dbReference>
<dbReference type="SUPFAM" id="SSF141868">
    <property type="entry name" value="EAL domain-like"/>
    <property type="match status" value="1"/>
</dbReference>
<dbReference type="InterPro" id="IPR001633">
    <property type="entry name" value="EAL_dom"/>
</dbReference>
<dbReference type="CDD" id="cd01949">
    <property type="entry name" value="GGDEF"/>
    <property type="match status" value="1"/>
</dbReference>
<sequence>MRTYSEIFLAGLGLLVFFSTLAVRDTIHIDMTTFGYLTALLRITAFFTLLFFSLTVLILGRGLVCRRLYLTGLFMIPALIPNALHILSFVFFPSFITPNTRDKVAYLFSLSHLFLLTALYIGFLLGRRWKTSTTRVVFLFSTFLSSLFSALVVLYYPWLPPMWLEGEGFPWYREVFQVALAGASLLLWRSIGSEGFLRLSLLYLSLGFLLSSTAVRFTDLTLVVCSGFLLVSYLFLVWSLLVVGLRHRAHLVVQLSGKILSVLSYLKPEVKDHVVYMKLEEAFAKGLVREVWVYDKRDNQLKIHAYAYEPSSPPSQWEKFYTEKSWKGFHVELYRGRYWVISLLAGKLENPIERLHVLNVENLIVSYGLYTLELHKELSKMKLLLETSQYVAEAYNNIETFSRQVLNKIDQILHLDGSLFFMYNKNSDTTDKLTFSSGFLGKLGDLPVSGYVSRVLEKDSSYGVEEGFIYAKGEYGHLVVGVLAFRKGGVFDSDQLMFLRTVFHQLFHVVRLMKAIEDLQKAQLSVKFLSQYDPLTALLNRVSFEKELQKATKHDIFSIILIDIDNLKVINDTYGFSAGDLLLNGMASVLRRSVRRWDTVGRVGGDEFAILLPNTPKKVAKIVAERIRKEIEAWGWEPQPGVVARVSVSMVILTYPEDADKPEEMIHIGELAMGKLKREGKGGIWVLGEEERERLYVFYRMERILMQALEKDAVIPYLQPIVELKDMKVLGYEVLMRLEVDGQILTAGQFVEVAEKLGVMPQLDVLLIEKVLEGYHTLEGEPLLFINLELRNATPKFTELLTSLCEKYRVPTHRVVLEITEREAVGNMISVVEFVNSLRSKGFSFAIDDFGSGYSSFYYLKFIPVDYIKIDGEFVKSAVVSPVDRIFVEAVVNMAKRLGIKTLAEFVENEEILRVMSQLGVDYGQGFYLGKPTPLTGFSQKETHQQGD</sequence>
<dbReference type="Pfam" id="PF00990">
    <property type="entry name" value="GGDEF"/>
    <property type="match status" value="1"/>
</dbReference>